<reference evidence="1 2" key="1">
    <citation type="journal article" date="2017" name="Int. J. Parasitol.">
        <title>The genome of the protozoan parasite Cystoisospora suis and a reverse vaccinology approach to identify vaccine candidates.</title>
        <authorList>
            <person name="Palmieri N."/>
            <person name="Shrestha A."/>
            <person name="Ruttkowski B."/>
            <person name="Beck T."/>
            <person name="Vogl C."/>
            <person name="Tomley F."/>
            <person name="Blake D.P."/>
            <person name="Joachim A."/>
        </authorList>
    </citation>
    <scope>NUCLEOTIDE SEQUENCE [LARGE SCALE GENOMIC DNA]</scope>
    <source>
        <strain evidence="1 2">Wien I</strain>
    </source>
</reference>
<gene>
    <name evidence="1" type="ORF">CSUI_006086</name>
</gene>
<sequence length="49" mass="5658">MKKDGSCLLLHFCFSKEKTVIYEEVCVFFFFLKAISESVSFFSFLGNSC</sequence>
<evidence type="ECO:0000313" key="1">
    <source>
        <dbReference type="EMBL" id="PHJ20077.1"/>
    </source>
</evidence>
<accession>A0A2C6KRJ1</accession>
<dbReference type="Proteomes" id="UP000221165">
    <property type="component" value="Unassembled WGS sequence"/>
</dbReference>
<protein>
    <submittedName>
        <fullName evidence="1">Uncharacterized protein</fullName>
    </submittedName>
</protein>
<name>A0A2C6KRJ1_9APIC</name>
<organism evidence="1 2">
    <name type="scientific">Cystoisospora suis</name>
    <dbReference type="NCBI Taxonomy" id="483139"/>
    <lineage>
        <taxon>Eukaryota</taxon>
        <taxon>Sar</taxon>
        <taxon>Alveolata</taxon>
        <taxon>Apicomplexa</taxon>
        <taxon>Conoidasida</taxon>
        <taxon>Coccidia</taxon>
        <taxon>Eucoccidiorida</taxon>
        <taxon>Eimeriorina</taxon>
        <taxon>Sarcocystidae</taxon>
        <taxon>Cystoisospora</taxon>
    </lineage>
</organism>
<proteinExistence type="predicted"/>
<evidence type="ECO:0000313" key="2">
    <source>
        <dbReference type="Proteomes" id="UP000221165"/>
    </source>
</evidence>
<dbReference type="RefSeq" id="XP_067921768.1">
    <property type="nucleotide sequence ID" value="XM_068066251.1"/>
</dbReference>
<dbReference type="EMBL" id="MIGC01003032">
    <property type="protein sequence ID" value="PHJ20077.1"/>
    <property type="molecule type" value="Genomic_DNA"/>
</dbReference>
<dbReference type="VEuPathDB" id="ToxoDB:CSUI_006086"/>
<keyword evidence="2" id="KW-1185">Reference proteome</keyword>
<comment type="caution">
    <text evidence="1">The sequence shown here is derived from an EMBL/GenBank/DDBJ whole genome shotgun (WGS) entry which is preliminary data.</text>
</comment>
<dbReference type="GeneID" id="94429462"/>
<dbReference type="AlphaFoldDB" id="A0A2C6KRJ1"/>